<accession>A0A8K0C8M3</accession>
<dbReference type="EMBL" id="VTPC01091032">
    <property type="protein sequence ID" value="KAF2880068.1"/>
    <property type="molecule type" value="Genomic_DNA"/>
</dbReference>
<sequence length="175" mass="20182">MVAHSMEMRSPTNGRIEVRQVIHTNPEPEEKNVSDDQLKIDDSSDFDTINGRYEKCTDALLWNGAVKVRSVRDDGTSYMKWKNKRVVQVLPTISFSDSTLEVQRQEKGGNTSTTKCPEIVVEYRWNMNCIDKSDQLGAFYTIDRKNKMWYPSVGMVLSRFMCRQLIHSSQTVFTS</sequence>
<organism evidence="2 3">
    <name type="scientific">Ignelater luminosus</name>
    <name type="common">Cucubano</name>
    <name type="synonym">Pyrophorus luminosus</name>
    <dbReference type="NCBI Taxonomy" id="2038154"/>
    <lineage>
        <taxon>Eukaryota</taxon>
        <taxon>Metazoa</taxon>
        <taxon>Ecdysozoa</taxon>
        <taxon>Arthropoda</taxon>
        <taxon>Hexapoda</taxon>
        <taxon>Insecta</taxon>
        <taxon>Pterygota</taxon>
        <taxon>Neoptera</taxon>
        <taxon>Endopterygota</taxon>
        <taxon>Coleoptera</taxon>
        <taxon>Polyphaga</taxon>
        <taxon>Elateriformia</taxon>
        <taxon>Elateroidea</taxon>
        <taxon>Elateridae</taxon>
        <taxon>Agrypninae</taxon>
        <taxon>Pyrophorini</taxon>
        <taxon>Ignelater</taxon>
    </lineage>
</organism>
<comment type="caution">
    <text evidence="2">The sequence shown here is derived from an EMBL/GenBank/DDBJ whole genome shotgun (WGS) entry which is preliminary data.</text>
</comment>
<dbReference type="InterPro" id="IPR029526">
    <property type="entry name" value="PGBD"/>
</dbReference>
<dbReference type="Proteomes" id="UP000801492">
    <property type="component" value="Unassembled WGS sequence"/>
</dbReference>
<reference evidence="2" key="1">
    <citation type="submission" date="2019-08" db="EMBL/GenBank/DDBJ databases">
        <title>The genome of the North American firefly Photinus pyralis.</title>
        <authorList>
            <consortium name="Photinus pyralis genome working group"/>
            <person name="Fallon T.R."/>
            <person name="Sander Lower S.E."/>
            <person name="Weng J.-K."/>
        </authorList>
    </citation>
    <scope>NUCLEOTIDE SEQUENCE</scope>
    <source>
        <strain evidence="2">TRF0915ILg1</strain>
        <tissue evidence="2">Whole body</tissue>
    </source>
</reference>
<proteinExistence type="predicted"/>
<evidence type="ECO:0000313" key="2">
    <source>
        <dbReference type="EMBL" id="KAF2880068.1"/>
    </source>
</evidence>
<protein>
    <recommendedName>
        <fullName evidence="1">PiggyBac transposable element-derived protein domain-containing protein</fullName>
    </recommendedName>
</protein>
<feature type="domain" description="PiggyBac transposable element-derived protein" evidence="1">
    <location>
        <begin position="74"/>
        <end position="153"/>
    </location>
</feature>
<evidence type="ECO:0000313" key="3">
    <source>
        <dbReference type="Proteomes" id="UP000801492"/>
    </source>
</evidence>
<dbReference type="Pfam" id="PF13843">
    <property type="entry name" value="DDE_Tnp_1_7"/>
    <property type="match status" value="1"/>
</dbReference>
<name>A0A8K0C8M3_IGNLU</name>
<keyword evidence="3" id="KW-1185">Reference proteome</keyword>
<evidence type="ECO:0000259" key="1">
    <source>
        <dbReference type="Pfam" id="PF13843"/>
    </source>
</evidence>
<dbReference type="AlphaFoldDB" id="A0A8K0C8M3"/>
<gene>
    <name evidence="2" type="ORF">ILUMI_26104</name>
</gene>